<proteinExistence type="predicted"/>
<protein>
    <submittedName>
        <fullName evidence="1">MORN repeat containing protein</fullName>
    </submittedName>
</protein>
<name>A0AA96EQ02_9VIRU</name>
<dbReference type="EMBL" id="OR343189">
    <property type="protein sequence ID" value="WNL50223.1"/>
    <property type="molecule type" value="Genomic_DNA"/>
</dbReference>
<sequence length="287" mass="33647">MGGWSLKKENAYKNTRQYVFLNMQRFLRKREAQVLAVVTGELPLPENYQRKTRSECRMPFQDSLLEKHRFLEKIVSEEGQVSYVRSVTIRQGKKSFEAGKITTSKLPNGTKHGPFCAIRKNKMEKRIFFGNYKMGKKHGAIQNIFRNEIMTTKILEVWDDGVPLFSRMKTPHATETLRYTSSESGVYRYFLEGNLFCKYEIKDSLLHGVCDLYFDGFGKGYKLKTRTVYENGVEKKKTRYYSTGRVKQIIHYKNGRLHGIRETFSPEGVTTRREIFENGKFVHVQRK</sequence>
<evidence type="ECO:0000313" key="1">
    <source>
        <dbReference type="EMBL" id="WNL50223.1"/>
    </source>
</evidence>
<reference evidence="1" key="1">
    <citation type="submission" date="2023-07" db="EMBL/GenBank/DDBJ databases">
        <authorList>
            <person name="Xia Y."/>
        </authorList>
    </citation>
    <scope>NUCLEOTIDE SEQUENCE</scope>
    <source>
        <strain evidence="1">E</strain>
    </source>
</reference>
<dbReference type="Gene3D" id="3.90.930.1">
    <property type="match status" value="1"/>
</dbReference>
<dbReference type="SUPFAM" id="SSF82185">
    <property type="entry name" value="Histone H3 K4-specific methyltransferase SET7/9 N-terminal domain"/>
    <property type="match status" value="1"/>
</dbReference>
<organism evidence="1">
    <name type="scientific">Marseillevirus sp</name>
    <dbReference type="NCBI Taxonomy" id="2809551"/>
    <lineage>
        <taxon>Viruses</taxon>
        <taxon>Varidnaviria</taxon>
        <taxon>Bamfordvirae</taxon>
        <taxon>Nucleocytoviricota</taxon>
        <taxon>Megaviricetes</taxon>
        <taxon>Pimascovirales</taxon>
        <taxon>Pimascovirales incertae sedis</taxon>
        <taxon>Marseilleviridae</taxon>
        <taxon>Marseillevirus</taxon>
    </lineage>
</organism>
<gene>
    <name evidence="1" type="ORF">MarDSR_184</name>
</gene>
<accession>A0AA96EQ02</accession>